<evidence type="ECO:0000313" key="2">
    <source>
        <dbReference type="EMBL" id="KXZ48806.1"/>
    </source>
</evidence>
<dbReference type="SUPFAM" id="SSF55961">
    <property type="entry name" value="Bet v1-like"/>
    <property type="match status" value="1"/>
</dbReference>
<evidence type="ECO:0000256" key="1">
    <source>
        <dbReference type="SAM" id="MobiDB-lite"/>
    </source>
</evidence>
<evidence type="ECO:0008006" key="4">
    <source>
        <dbReference type="Google" id="ProtNLM"/>
    </source>
</evidence>
<dbReference type="Proteomes" id="UP000075714">
    <property type="component" value="Unassembled WGS sequence"/>
</dbReference>
<feature type="compositionally biased region" description="Gly residues" evidence="1">
    <location>
        <begin position="86"/>
        <end position="101"/>
    </location>
</feature>
<feature type="compositionally biased region" description="Basic and acidic residues" evidence="1">
    <location>
        <begin position="176"/>
        <end position="186"/>
    </location>
</feature>
<sequence>MSGESAQPAGCLCFWRKKPNSSKQQEHDDLYTLSASSHASHASTAYFSAGGWSHFGDDGEWIGPPSARGGAHASAPHQRVSAAAGAGAGAGGAGLSPGGHGAADSAEVTEHGGASPPAAAFDLHKRHGSGGASRPQPIACNATDGRDGTSVAAAAAVVSATPGSPPAAASPSPRETQPRLQEEQRGGGDQGQQPKPHQQPPQQQREGEGEGEGERSSVLDRVAELYVLQGRPCKACQVLLGYCRAQGVEPDSLQQQLRRRELPDATGLTKMAQSVSDGLADLATNEGWQLVRDDELRLQYRHMPERGLHAFRARCELDAPVEHLVALAREVDLCPTWNKYCTSAHVLKQKSQTDVTVYMSLWVPWPFNDVGFCVDATGADLYEEEGLLAITFGSPNKGDGSEPVQLPDAASGHRKIRLQRPSCMTFVPLPPSTPGGESRTLVQVQCYVDPGTRHVPPFIISFVLKVLSPFIYGAVKKVLASAFRTPDSPLPQRIKQRAELYDLVRKRTREFLSTLAQKKA</sequence>
<dbReference type="AlphaFoldDB" id="A0A150GG51"/>
<name>A0A150GG51_GONPE</name>
<feature type="compositionally biased region" description="Low complexity" evidence="1">
    <location>
        <begin position="148"/>
        <end position="173"/>
    </location>
</feature>
<dbReference type="OrthoDB" id="539925at2759"/>
<keyword evidence="3" id="KW-1185">Reference proteome</keyword>
<protein>
    <recommendedName>
        <fullName evidence="4">START domain-containing protein</fullName>
    </recommendedName>
</protein>
<reference evidence="3" key="1">
    <citation type="journal article" date="2016" name="Nat. Commun.">
        <title>The Gonium pectorale genome demonstrates co-option of cell cycle regulation during the evolution of multicellularity.</title>
        <authorList>
            <person name="Hanschen E.R."/>
            <person name="Marriage T.N."/>
            <person name="Ferris P.J."/>
            <person name="Hamaji T."/>
            <person name="Toyoda A."/>
            <person name="Fujiyama A."/>
            <person name="Neme R."/>
            <person name="Noguchi H."/>
            <person name="Minakuchi Y."/>
            <person name="Suzuki M."/>
            <person name="Kawai-Toyooka H."/>
            <person name="Smith D.R."/>
            <person name="Sparks H."/>
            <person name="Anderson J."/>
            <person name="Bakaric R."/>
            <person name="Luria V."/>
            <person name="Karger A."/>
            <person name="Kirschner M.W."/>
            <person name="Durand P.M."/>
            <person name="Michod R.E."/>
            <person name="Nozaki H."/>
            <person name="Olson B.J."/>
        </authorList>
    </citation>
    <scope>NUCLEOTIDE SEQUENCE [LARGE SCALE GENOMIC DNA]</scope>
    <source>
        <strain evidence="3">NIES-2863</strain>
    </source>
</reference>
<feature type="compositionally biased region" description="Low complexity" evidence="1">
    <location>
        <begin position="191"/>
        <end position="204"/>
    </location>
</feature>
<dbReference type="STRING" id="33097.A0A150GG51"/>
<gene>
    <name evidence="2" type="ORF">GPECTOR_25g390</name>
</gene>
<evidence type="ECO:0000313" key="3">
    <source>
        <dbReference type="Proteomes" id="UP000075714"/>
    </source>
</evidence>
<proteinExistence type="predicted"/>
<accession>A0A150GG51</accession>
<comment type="caution">
    <text evidence="2">The sequence shown here is derived from an EMBL/GenBank/DDBJ whole genome shotgun (WGS) entry which is preliminary data.</text>
</comment>
<dbReference type="EMBL" id="LSYV01000026">
    <property type="protein sequence ID" value="KXZ48806.1"/>
    <property type="molecule type" value="Genomic_DNA"/>
</dbReference>
<feature type="compositionally biased region" description="Basic and acidic residues" evidence="1">
    <location>
        <begin position="205"/>
        <end position="216"/>
    </location>
</feature>
<feature type="region of interest" description="Disordered" evidence="1">
    <location>
        <begin position="63"/>
        <end position="216"/>
    </location>
</feature>
<dbReference type="Gene3D" id="3.30.530.20">
    <property type="match status" value="1"/>
</dbReference>
<dbReference type="InterPro" id="IPR023393">
    <property type="entry name" value="START-like_dom_sf"/>
</dbReference>
<organism evidence="2 3">
    <name type="scientific">Gonium pectorale</name>
    <name type="common">Green alga</name>
    <dbReference type="NCBI Taxonomy" id="33097"/>
    <lineage>
        <taxon>Eukaryota</taxon>
        <taxon>Viridiplantae</taxon>
        <taxon>Chlorophyta</taxon>
        <taxon>core chlorophytes</taxon>
        <taxon>Chlorophyceae</taxon>
        <taxon>CS clade</taxon>
        <taxon>Chlamydomonadales</taxon>
        <taxon>Volvocaceae</taxon>
        <taxon>Gonium</taxon>
    </lineage>
</organism>